<feature type="compositionally biased region" description="Low complexity" evidence="5">
    <location>
        <begin position="249"/>
        <end position="266"/>
    </location>
</feature>
<evidence type="ECO:0000256" key="4">
    <source>
        <dbReference type="ARBA" id="ARBA00022583"/>
    </source>
</evidence>
<dbReference type="AlphaFoldDB" id="A0A1X2GIX7"/>
<comment type="caution">
    <text evidence="7">The sequence shown here is derived from an EMBL/GenBank/DDBJ whole genome shotgun (WGS) entry which is preliminary data.</text>
</comment>
<evidence type="ECO:0000256" key="5">
    <source>
        <dbReference type="SAM" id="MobiDB-lite"/>
    </source>
</evidence>
<keyword evidence="3" id="KW-0597">Phosphoprotein</keyword>
<dbReference type="GO" id="GO:0005737">
    <property type="term" value="C:cytoplasm"/>
    <property type="evidence" value="ECO:0007669"/>
    <property type="project" value="TreeGrafter"/>
</dbReference>
<sequence length="765" mass="84581">MATQHHNASYEDTFLTSHPRQGLHAVLEKQRQGHALDDELAQYFKERAAIEDHYSKSLVRASKRLFVLDKDALGGFLPVWELLLNELTEMSTAHGVLSYKIIEHIEHPLKTPPSKDLAKIKSMEPSLHQLARDYETSVKGKSGKASLFKSAKSQPDKLLATWHRDGKTFLQLCEKVERERMARWKFLVEEFEHINKEQLEKRDKIASVTLTAATSYNIDSEVEKFCADQHSSMLAPLASAHDAPAPVVSRSSPTSTSSSIHSPTSTQPAHMSQPAVAPAAKSKLRSRFSLLRKSKRPLSTVQREPSIQPIPEQDDSHEPPYVASPELITSQDRTAVASAIEPPVSNSGGHPAQTYHTPAVDAEGYSIPLPDRGLGDVQAVDLENHSGFDSITPSSSSQRFKVDIRDQTVNDVKQTDKEKATLTRVSSMLRETTPTISQRRRGRRQNMRVQSELFEHGPPSPLSFVNTDMATTPNQEPANNPFRQSPIISNDPFQTSSSPKTASLVTPTSQHQQDQLPWSASVREVVTAKGAHAHVNGQILLTSQVAGDSASTSLHGHIYHPQHPELTWEPLAAGIVTAPSHDESTSFTMTSLAPSGSPVPVLSYRYALPLDQAVPALLQPSWKISDTRAMLMIKYQVIHPLLWQHGRLLITIKLENAMIQHAQSTPEGIWDKQKNIFTWRSKELIPFGQQQAAALGAGHPHRLLAKFDITPASPALAVQPSVHFKFASLEHILTPLSLAATTSLDHELPLLVHDQYVKSDLISLS</sequence>
<dbReference type="GO" id="GO:0006897">
    <property type="term" value="P:endocytosis"/>
    <property type="evidence" value="ECO:0007669"/>
    <property type="project" value="UniProtKB-KW"/>
</dbReference>
<dbReference type="GO" id="GO:0032153">
    <property type="term" value="C:cell division site"/>
    <property type="evidence" value="ECO:0007669"/>
    <property type="project" value="TreeGrafter"/>
</dbReference>
<dbReference type="InterPro" id="IPR018808">
    <property type="entry name" value="Muniscin_C"/>
</dbReference>
<dbReference type="GO" id="GO:0005886">
    <property type="term" value="C:plasma membrane"/>
    <property type="evidence" value="ECO:0007669"/>
    <property type="project" value="TreeGrafter"/>
</dbReference>
<dbReference type="InterPro" id="IPR001060">
    <property type="entry name" value="FCH_dom"/>
</dbReference>
<evidence type="ECO:0000313" key="8">
    <source>
        <dbReference type="Proteomes" id="UP000242146"/>
    </source>
</evidence>
<feature type="domain" description="MHD" evidence="6">
    <location>
        <begin position="515"/>
        <end position="765"/>
    </location>
</feature>
<reference evidence="7 8" key="1">
    <citation type="submission" date="2016-07" db="EMBL/GenBank/DDBJ databases">
        <title>Pervasive Adenine N6-methylation of Active Genes in Fungi.</title>
        <authorList>
            <consortium name="DOE Joint Genome Institute"/>
            <person name="Mondo S.J."/>
            <person name="Dannebaum R.O."/>
            <person name="Kuo R.C."/>
            <person name="Labutti K."/>
            <person name="Haridas S."/>
            <person name="Kuo A."/>
            <person name="Salamov A."/>
            <person name="Ahrendt S.R."/>
            <person name="Lipzen A."/>
            <person name="Sullivan W."/>
            <person name="Andreopoulos W.B."/>
            <person name="Clum A."/>
            <person name="Lindquist E."/>
            <person name="Daum C."/>
            <person name="Ramamoorthy G.K."/>
            <person name="Gryganskyi A."/>
            <person name="Culley D."/>
            <person name="Magnuson J.K."/>
            <person name="James T.Y."/>
            <person name="O'Malley M.A."/>
            <person name="Stajich J.E."/>
            <person name="Spatafora J.W."/>
            <person name="Visel A."/>
            <person name="Grigoriev I.V."/>
        </authorList>
    </citation>
    <scope>NUCLEOTIDE SEQUENCE [LARGE SCALE GENOMIC DNA]</scope>
    <source>
        <strain evidence="7 8">NRRL 3301</strain>
    </source>
</reference>
<keyword evidence="2" id="KW-0963">Cytoplasm</keyword>
<evidence type="ECO:0000256" key="2">
    <source>
        <dbReference type="ARBA" id="ARBA00022490"/>
    </source>
</evidence>
<evidence type="ECO:0000259" key="6">
    <source>
        <dbReference type="PROSITE" id="PS51072"/>
    </source>
</evidence>
<keyword evidence="4" id="KW-0254">Endocytosis</keyword>
<dbReference type="Gene3D" id="1.20.1270.60">
    <property type="entry name" value="Arfaptin homology (AH) domain/BAR domain"/>
    <property type="match status" value="1"/>
</dbReference>
<dbReference type="GO" id="GO:0043226">
    <property type="term" value="C:organelle"/>
    <property type="evidence" value="ECO:0007669"/>
    <property type="project" value="UniProtKB-ARBA"/>
</dbReference>
<comment type="subcellular location">
    <subcellularLocation>
        <location evidence="1">Cytoplasm</location>
    </subcellularLocation>
</comment>
<dbReference type="OrthoDB" id="27823at2759"/>
<dbReference type="InterPro" id="IPR028565">
    <property type="entry name" value="MHD"/>
</dbReference>
<evidence type="ECO:0000256" key="3">
    <source>
        <dbReference type="ARBA" id="ARBA00022553"/>
    </source>
</evidence>
<dbReference type="PANTHER" id="PTHR23065:SF7">
    <property type="entry name" value="NOSTRIN, ISOFORM H"/>
    <property type="match status" value="1"/>
</dbReference>
<accession>A0A1X2GIX7</accession>
<dbReference type="SMART" id="SM00055">
    <property type="entry name" value="FCH"/>
    <property type="match status" value="1"/>
</dbReference>
<dbReference type="Pfam" id="PF00611">
    <property type="entry name" value="FCH"/>
    <property type="match status" value="1"/>
</dbReference>
<feature type="compositionally biased region" description="Basic residues" evidence="5">
    <location>
        <begin position="282"/>
        <end position="296"/>
    </location>
</feature>
<dbReference type="PROSITE" id="PS51072">
    <property type="entry name" value="MHD"/>
    <property type="match status" value="1"/>
</dbReference>
<dbReference type="EMBL" id="MCGT01000013">
    <property type="protein sequence ID" value="ORX54625.1"/>
    <property type="molecule type" value="Genomic_DNA"/>
</dbReference>
<evidence type="ECO:0000256" key="1">
    <source>
        <dbReference type="ARBA" id="ARBA00004496"/>
    </source>
</evidence>
<gene>
    <name evidence="7" type="ORF">DM01DRAFT_1335761</name>
</gene>
<name>A0A1X2GIX7_9FUNG</name>
<evidence type="ECO:0000313" key="7">
    <source>
        <dbReference type="EMBL" id="ORX54625.1"/>
    </source>
</evidence>
<dbReference type="GO" id="GO:0007010">
    <property type="term" value="P:cytoskeleton organization"/>
    <property type="evidence" value="ECO:0007669"/>
    <property type="project" value="TreeGrafter"/>
</dbReference>
<keyword evidence="8" id="KW-1185">Reference proteome</keyword>
<dbReference type="PANTHER" id="PTHR23065">
    <property type="entry name" value="PROLINE-SERINE-THREONINE PHOSPHATASE INTERACTING PROTEIN 1"/>
    <property type="match status" value="1"/>
</dbReference>
<proteinExistence type="predicted"/>
<dbReference type="Pfam" id="PF10291">
    <property type="entry name" value="muHD"/>
    <property type="match status" value="1"/>
</dbReference>
<organism evidence="7 8">
    <name type="scientific">Hesseltinella vesiculosa</name>
    <dbReference type="NCBI Taxonomy" id="101127"/>
    <lineage>
        <taxon>Eukaryota</taxon>
        <taxon>Fungi</taxon>
        <taxon>Fungi incertae sedis</taxon>
        <taxon>Mucoromycota</taxon>
        <taxon>Mucoromycotina</taxon>
        <taxon>Mucoromycetes</taxon>
        <taxon>Mucorales</taxon>
        <taxon>Cunninghamellaceae</taxon>
        <taxon>Hesseltinella</taxon>
    </lineage>
</organism>
<dbReference type="InterPro" id="IPR027267">
    <property type="entry name" value="AH/BAR_dom_sf"/>
</dbReference>
<dbReference type="SUPFAM" id="SSF103657">
    <property type="entry name" value="BAR/IMD domain-like"/>
    <property type="match status" value="1"/>
</dbReference>
<dbReference type="Proteomes" id="UP000242146">
    <property type="component" value="Unassembled WGS sequence"/>
</dbReference>
<feature type="region of interest" description="Disordered" evidence="5">
    <location>
        <begin position="244"/>
        <end position="323"/>
    </location>
</feature>
<protein>
    <recommendedName>
        <fullName evidence="6">MHD domain-containing protein</fullName>
    </recommendedName>
</protein>